<evidence type="ECO:0000313" key="2">
    <source>
        <dbReference type="Proteomes" id="UP000828390"/>
    </source>
</evidence>
<reference evidence="1" key="1">
    <citation type="journal article" date="2019" name="bioRxiv">
        <title>The Genome of the Zebra Mussel, Dreissena polymorpha: A Resource for Invasive Species Research.</title>
        <authorList>
            <person name="McCartney M.A."/>
            <person name="Auch B."/>
            <person name="Kono T."/>
            <person name="Mallez S."/>
            <person name="Zhang Y."/>
            <person name="Obille A."/>
            <person name="Becker A."/>
            <person name="Abrahante J.E."/>
            <person name="Garbe J."/>
            <person name="Badalamenti J.P."/>
            <person name="Herman A."/>
            <person name="Mangelson H."/>
            <person name="Liachko I."/>
            <person name="Sullivan S."/>
            <person name="Sone E.D."/>
            <person name="Koren S."/>
            <person name="Silverstein K.A.T."/>
            <person name="Beckman K.B."/>
            <person name="Gohl D.M."/>
        </authorList>
    </citation>
    <scope>NUCLEOTIDE SEQUENCE</scope>
    <source>
        <strain evidence="1">Duluth1</strain>
        <tissue evidence="1">Whole animal</tissue>
    </source>
</reference>
<dbReference type="EMBL" id="JAIWYP010000009">
    <property type="protein sequence ID" value="KAH3771588.1"/>
    <property type="molecule type" value="Genomic_DNA"/>
</dbReference>
<sequence length="133" mass="15477">MAAPQICVTISDLSIRQWTTTRQVRMVHGNRLHQDFGPRPSSSEAINQALANFVVQAFVPMKIVEHESFRHLMQLLNHSSRRLLEQPSGREFTHSMMTQRRLCCQVAHKTYPWTSNAIEAYLTVTVHYIKEDW</sequence>
<dbReference type="Proteomes" id="UP000828390">
    <property type="component" value="Unassembled WGS sequence"/>
</dbReference>
<keyword evidence="2" id="KW-1185">Reference proteome</keyword>
<protein>
    <submittedName>
        <fullName evidence="1">Uncharacterized protein</fullName>
    </submittedName>
</protein>
<reference evidence="1" key="2">
    <citation type="submission" date="2020-11" db="EMBL/GenBank/DDBJ databases">
        <authorList>
            <person name="McCartney M.A."/>
            <person name="Auch B."/>
            <person name="Kono T."/>
            <person name="Mallez S."/>
            <person name="Becker A."/>
            <person name="Gohl D.M."/>
            <person name="Silverstein K.A.T."/>
            <person name="Koren S."/>
            <person name="Bechman K.B."/>
            <person name="Herman A."/>
            <person name="Abrahante J.E."/>
            <person name="Garbe J."/>
        </authorList>
    </citation>
    <scope>NUCLEOTIDE SEQUENCE</scope>
    <source>
        <strain evidence="1">Duluth1</strain>
        <tissue evidence="1">Whole animal</tissue>
    </source>
</reference>
<gene>
    <name evidence="1" type="ORF">DPMN_172913</name>
</gene>
<comment type="caution">
    <text evidence="1">The sequence shown here is derived from an EMBL/GenBank/DDBJ whole genome shotgun (WGS) entry which is preliminary data.</text>
</comment>
<accession>A0A9D4IH24</accession>
<proteinExistence type="predicted"/>
<evidence type="ECO:0000313" key="1">
    <source>
        <dbReference type="EMBL" id="KAH3771588.1"/>
    </source>
</evidence>
<dbReference type="AlphaFoldDB" id="A0A9D4IH24"/>
<organism evidence="1 2">
    <name type="scientific">Dreissena polymorpha</name>
    <name type="common">Zebra mussel</name>
    <name type="synonym">Mytilus polymorpha</name>
    <dbReference type="NCBI Taxonomy" id="45954"/>
    <lineage>
        <taxon>Eukaryota</taxon>
        <taxon>Metazoa</taxon>
        <taxon>Spiralia</taxon>
        <taxon>Lophotrochozoa</taxon>
        <taxon>Mollusca</taxon>
        <taxon>Bivalvia</taxon>
        <taxon>Autobranchia</taxon>
        <taxon>Heteroconchia</taxon>
        <taxon>Euheterodonta</taxon>
        <taxon>Imparidentia</taxon>
        <taxon>Neoheterodontei</taxon>
        <taxon>Myida</taxon>
        <taxon>Dreissenoidea</taxon>
        <taxon>Dreissenidae</taxon>
        <taxon>Dreissena</taxon>
    </lineage>
</organism>
<name>A0A9D4IH24_DREPO</name>